<feature type="transmembrane region" description="Helical" evidence="1">
    <location>
        <begin position="6"/>
        <end position="32"/>
    </location>
</feature>
<dbReference type="EMBL" id="FPAB01000001">
    <property type="protein sequence ID" value="SFS38996.1"/>
    <property type="molecule type" value="Genomic_DNA"/>
</dbReference>
<sequence length="269" mass="28881">MNGIPWAALGLNIALSAAVLTLLMAATFAVALAKGGVHRVVDSAWGLGFAAVAVTGWIASGGRGDDGHRLLVALLTVVWGLRLAVHIARRGRGHGEDPRYARMLDAAPGSRALYALRKVYLLQGVLILLVSLPVQTALYAGAPPLPLTVAAVVLWTVGMFFEAVGDHQLARFRADPANRGRLMDRGLWSWTRHPNYFGDFAVWWGLFLLAVSGWQAALISVPAPLVMSALLIFGSGKALLERRMAGRPGWDAYAARTSGFFPRPPRRTG</sequence>
<dbReference type="PANTHER" id="PTHR32251">
    <property type="entry name" value="3-OXO-5-ALPHA-STEROID 4-DEHYDROGENASE"/>
    <property type="match status" value="1"/>
</dbReference>
<dbReference type="InterPro" id="IPR010721">
    <property type="entry name" value="UstE-like"/>
</dbReference>
<dbReference type="PANTHER" id="PTHR32251:SF17">
    <property type="entry name" value="STEROID 5-ALPHA REDUCTASE C-TERMINAL DOMAIN-CONTAINING PROTEIN"/>
    <property type="match status" value="1"/>
</dbReference>
<dbReference type="STRING" id="1176198.SAMN05444716_101473"/>
<dbReference type="Gene3D" id="1.20.120.1630">
    <property type="match status" value="1"/>
</dbReference>
<dbReference type="Pfam" id="PF06966">
    <property type="entry name" value="DUF1295"/>
    <property type="match status" value="1"/>
</dbReference>
<dbReference type="RefSeq" id="WP_093842015.1">
    <property type="nucleotide sequence ID" value="NZ_FPAB01000001.1"/>
</dbReference>
<keyword evidence="3" id="KW-1185">Reference proteome</keyword>
<evidence type="ECO:0000313" key="3">
    <source>
        <dbReference type="Proteomes" id="UP000198873"/>
    </source>
</evidence>
<accession>A0A1I6PFN8</accession>
<reference evidence="3" key="1">
    <citation type="submission" date="2016-10" db="EMBL/GenBank/DDBJ databases">
        <authorList>
            <person name="Varghese N."/>
            <person name="Submissions S."/>
        </authorList>
    </citation>
    <scope>NUCLEOTIDE SEQUENCE [LARGE SCALE GENOMIC DNA]</scope>
    <source>
        <strain evidence="3">CGMCC 4.7047</strain>
    </source>
</reference>
<feature type="transmembrane region" description="Helical" evidence="1">
    <location>
        <begin position="223"/>
        <end position="240"/>
    </location>
</feature>
<proteinExistence type="predicted"/>
<dbReference type="GO" id="GO:0016020">
    <property type="term" value="C:membrane"/>
    <property type="evidence" value="ECO:0007669"/>
    <property type="project" value="TreeGrafter"/>
</dbReference>
<organism evidence="2 3">
    <name type="scientific">Streptomyces harbinensis</name>
    <dbReference type="NCBI Taxonomy" id="1176198"/>
    <lineage>
        <taxon>Bacteria</taxon>
        <taxon>Bacillati</taxon>
        <taxon>Actinomycetota</taxon>
        <taxon>Actinomycetes</taxon>
        <taxon>Kitasatosporales</taxon>
        <taxon>Streptomycetaceae</taxon>
        <taxon>Streptomyces</taxon>
    </lineage>
</organism>
<keyword evidence="1" id="KW-0812">Transmembrane</keyword>
<keyword evidence="1" id="KW-1133">Transmembrane helix</keyword>
<dbReference type="Proteomes" id="UP000198873">
    <property type="component" value="Unassembled WGS sequence"/>
</dbReference>
<protein>
    <submittedName>
        <fullName evidence="2">Steroid 5-alpha reductase family enzyme</fullName>
    </submittedName>
</protein>
<dbReference type="PROSITE" id="PS50244">
    <property type="entry name" value="S5A_REDUCTASE"/>
    <property type="match status" value="1"/>
</dbReference>
<feature type="transmembrane region" description="Helical" evidence="1">
    <location>
        <begin position="44"/>
        <end position="62"/>
    </location>
</feature>
<feature type="transmembrane region" description="Helical" evidence="1">
    <location>
        <begin position="145"/>
        <end position="164"/>
    </location>
</feature>
<name>A0A1I6PFN8_9ACTN</name>
<evidence type="ECO:0000256" key="1">
    <source>
        <dbReference type="SAM" id="Phobius"/>
    </source>
</evidence>
<gene>
    <name evidence="2" type="ORF">SAMN05444716_101473</name>
</gene>
<feature type="transmembrane region" description="Helical" evidence="1">
    <location>
        <begin position="119"/>
        <end position="139"/>
    </location>
</feature>
<evidence type="ECO:0000313" key="2">
    <source>
        <dbReference type="EMBL" id="SFS38996.1"/>
    </source>
</evidence>
<keyword evidence="1" id="KW-0472">Membrane</keyword>
<dbReference type="AlphaFoldDB" id="A0A1I6PFN8"/>
<feature type="transmembrane region" description="Helical" evidence="1">
    <location>
        <begin position="196"/>
        <end position="217"/>
    </location>
</feature>